<dbReference type="PANTHER" id="PTHR37984:SF5">
    <property type="entry name" value="PROTEIN NYNRIN-LIKE"/>
    <property type="match status" value="1"/>
</dbReference>
<dbReference type="InterPro" id="IPR043128">
    <property type="entry name" value="Rev_trsase/Diguanyl_cyclase"/>
</dbReference>
<dbReference type="Proteomes" id="UP000225706">
    <property type="component" value="Unassembled WGS sequence"/>
</dbReference>
<dbReference type="GO" id="GO:0003676">
    <property type="term" value="F:nucleic acid binding"/>
    <property type="evidence" value="ECO:0007669"/>
    <property type="project" value="InterPro"/>
</dbReference>
<dbReference type="InterPro" id="IPR001584">
    <property type="entry name" value="Integrase_cat-core"/>
</dbReference>
<evidence type="ECO:0000259" key="1">
    <source>
        <dbReference type="PROSITE" id="PS50994"/>
    </source>
</evidence>
<dbReference type="InterPro" id="IPR036397">
    <property type="entry name" value="RNaseH_sf"/>
</dbReference>
<dbReference type="STRING" id="50429.A0A2B4R7S5"/>
<proteinExistence type="predicted"/>
<dbReference type="SUPFAM" id="SSF53098">
    <property type="entry name" value="Ribonuclease H-like"/>
    <property type="match status" value="1"/>
</dbReference>
<evidence type="ECO:0000313" key="3">
    <source>
        <dbReference type="Proteomes" id="UP000225706"/>
    </source>
</evidence>
<dbReference type="OrthoDB" id="5978671at2759"/>
<dbReference type="PANTHER" id="PTHR37984">
    <property type="entry name" value="PROTEIN CBG26694"/>
    <property type="match status" value="1"/>
</dbReference>
<protein>
    <submittedName>
        <fullName evidence="2">Transposon Tf2-9 polyprotein</fullName>
    </submittedName>
</protein>
<dbReference type="AlphaFoldDB" id="A0A2B4R7S5"/>
<evidence type="ECO:0000313" key="2">
    <source>
        <dbReference type="EMBL" id="PFX14384.1"/>
    </source>
</evidence>
<dbReference type="GO" id="GO:0015074">
    <property type="term" value="P:DNA integration"/>
    <property type="evidence" value="ECO:0007669"/>
    <property type="project" value="InterPro"/>
</dbReference>
<dbReference type="Gene3D" id="3.30.420.10">
    <property type="entry name" value="Ribonuclease H-like superfamily/Ribonuclease H"/>
    <property type="match status" value="1"/>
</dbReference>
<sequence length="434" mass="49551">MRRKKYATNRRRQLQGETFDSFVADLKLLACGLDMTVSNKLIRNVIACKSLDERYGMIKGALQSRRTNIYSRMFEATKDRMQVMPGEDPNVEVINLHGRIARLRRIARQRRNMNKFKNAIGVDKMLTSHVNNAQPKMNHATSAEKLDILQKYAEDDILISGRDIAHYDSVLEAVLNRTRIYNLKLNFLKVRVRKQQVQYVAHIISAEGLKPDPEKVREVETPLRELTKKDVLFHWDKPQAAAFQRPKDMCCEAAVLSYYDVTKDVTIKCDASKSAKKKKKKKKKNKPLEMILRKPMATTPLRLHAMMLKVSGYDLKVEYLPGKKQVLVDTLSRVSLNEAPPEEEGIQVNMLERISTSEPRLKDLTSQVTIGVLKEHFSQHGIPAKLVSDCGSKYTSNKFETFAKRYSFEHVLASPQHLKANGEAEAAVKAVKSL</sequence>
<reference evidence="3" key="1">
    <citation type="journal article" date="2017" name="bioRxiv">
        <title>Comparative analysis of the genomes of Stylophora pistillata and Acropora digitifera provides evidence for extensive differences between species of corals.</title>
        <authorList>
            <person name="Voolstra C.R."/>
            <person name="Li Y."/>
            <person name="Liew Y.J."/>
            <person name="Baumgarten S."/>
            <person name="Zoccola D."/>
            <person name="Flot J.-F."/>
            <person name="Tambutte S."/>
            <person name="Allemand D."/>
            <person name="Aranda M."/>
        </authorList>
    </citation>
    <scope>NUCLEOTIDE SEQUENCE [LARGE SCALE GENOMIC DNA]</scope>
</reference>
<accession>A0A2B4R7S5</accession>
<keyword evidence="3" id="KW-1185">Reference proteome</keyword>
<organism evidence="2 3">
    <name type="scientific">Stylophora pistillata</name>
    <name type="common">Smooth cauliflower coral</name>
    <dbReference type="NCBI Taxonomy" id="50429"/>
    <lineage>
        <taxon>Eukaryota</taxon>
        <taxon>Metazoa</taxon>
        <taxon>Cnidaria</taxon>
        <taxon>Anthozoa</taxon>
        <taxon>Hexacorallia</taxon>
        <taxon>Scleractinia</taxon>
        <taxon>Astrocoeniina</taxon>
        <taxon>Pocilloporidae</taxon>
        <taxon>Stylophora</taxon>
    </lineage>
</organism>
<dbReference type="InterPro" id="IPR043502">
    <property type="entry name" value="DNA/RNA_pol_sf"/>
</dbReference>
<dbReference type="PROSITE" id="PS50994">
    <property type="entry name" value="INTEGRASE"/>
    <property type="match status" value="1"/>
</dbReference>
<dbReference type="InterPro" id="IPR050951">
    <property type="entry name" value="Retrovirus_Pol_polyprotein"/>
</dbReference>
<gene>
    <name evidence="2" type="primary">Tf2-9</name>
    <name evidence="2" type="ORF">AWC38_SpisGene21460</name>
</gene>
<dbReference type="EMBL" id="LSMT01000787">
    <property type="protein sequence ID" value="PFX14384.1"/>
    <property type="molecule type" value="Genomic_DNA"/>
</dbReference>
<feature type="domain" description="Integrase catalytic" evidence="1">
    <location>
        <begin position="317"/>
        <end position="434"/>
    </location>
</feature>
<dbReference type="Gene3D" id="3.30.70.270">
    <property type="match status" value="2"/>
</dbReference>
<dbReference type="InterPro" id="IPR012337">
    <property type="entry name" value="RNaseH-like_sf"/>
</dbReference>
<comment type="caution">
    <text evidence="2">The sequence shown here is derived from an EMBL/GenBank/DDBJ whole genome shotgun (WGS) entry which is preliminary data.</text>
</comment>
<name>A0A2B4R7S5_STYPI</name>
<dbReference type="SUPFAM" id="SSF56672">
    <property type="entry name" value="DNA/RNA polymerases"/>
    <property type="match status" value="1"/>
</dbReference>